<dbReference type="AlphaFoldDB" id="A0A177AWY4"/>
<reference evidence="2 3" key="1">
    <citation type="submission" date="2016-04" db="EMBL/GenBank/DDBJ databases">
        <title>The genome of Intoshia linei affirms orthonectids as highly simplified spiralians.</title>
        <authorList>
            <person name="Mikhailov K.V."/>
            <person name="Slusarev G.S."/>
            <person name="Nikitin M.A."/>
            <person name="Logacheva M.D."/>
            <person name="Penin A."/>
            <person name="Aleoshin V."/>
            <person name="Panchin Y.V."/>
        </authorList>
    </citation>
    <scope>NUCLEOTIDE SEQUENCE [LARGE SCALE GENOMIC DNA]</scope>
    <source>
        <strain evidence="2">Intl2013</strain>
        <tissue evidence="2">Whole animal</tissue>
    </source>
</reference>
<keyword evidence="3" id="KW-1185">Reference proteome</keyword>
<dbReference type="EMBL" id="LWCA01001112">
    <property type="protein sequence ID" value="OAF65883.1"/>
    <property type="molecule type" value="Genomic_DNA"/>
</dbReference>
<dbReference type="Proteomes" id="UP000078046">
    <property type="component" value="Unassembled WGS sequence"/>
</dbReference>
<organism evidence="2 3">
    <name type="scientific">Intoshia linei</name>
    <dbReference type="NCBI Taxonomy" id="1819745"/>
    <lineage>
        <taxon>Eukaryota</taxon>
        <taxon>Metazoa</taxon>
        <taxon>Spiralia</taxon>
        <taxon>Lophotrochozoa</taxon>
        <taxon>Mesozoa</taxon>
        <taxon>Orthonectida</taxon>
        <taxon>Rhopaluridae</taxon>
        <taxon>Intoshia</taxon>
    </lineage>
</organism>
<gene>
    <name evidence="2" type="ORF">A3Q56_06407</name>
</gene>
<feature type="compositionally biased region" description="Polar residues" evidence="1">
    <location>
        <begin position="130"/>
        <end position="150"/>
    </location>
</feature>
<name>A0A177AWY4_9BILA</name>
<evidence type="ECO:0000256" key="1">
    <source>
        <dbReference type="SAM" id="MobiDB-lite"/>
    </source>
</evidence>
<proteinExistence type="predicted"/>
<comment type="caution">
    <text evidence="2">The sequence shown here is derived from an EMBL/GenBank/DDBJ whole genome shotgun (WGS) entry which is preliminary data.</text>
</comment>
<protein>
    <submittedName>
        <fullName evidence="2">Uncharacterized protein</fullName>
    </submittedName>
</protein>
<feature type="region of interest" description="Disordered" evidence="1">
    <location>
        <begin position="129"/>
        <end position="150"/>
    </location>
</feature>
<sequence length="577" mass="66061">MLEQMSNLEVIDYDNQKEPPVKPHESKHDTILIESSDEEDGQFIKKGKLLKSTTNLVNNDVIKGEGKKISVKNATTKRVSVCDSVTVLSSANDSGMPSKRSKKNNLEEAIKRTNSVSPKKIKTMNHKLNKQYSGNDNCTPNNEPQPHRYSNQNSISIPEHQFNPRPNMYNQSNAPMNMPLPSCKNQMNTAIYNTRPENSQQFQRFILMNNSTMPSMHPQGYMNGSAIQQTRSQRVAYHNQSRPMHAWMSQVTHQYPVYSIPNSGSMQHINTCYKENGMISQTNLNVQQTRDNHVNNVYSQLNNALNGSCATSQQYPSSYRLNNLQDKQKSMDTSCETNNSIPNDLQSNISTNVMKHFHDPTNAQNEKLLINKNLLVSIFSRVRSIELDFIIEKNKRIKSVLGELSLQRQINEQRNRNATNSQVLNDLRKSMDYYENKYLREEVNVSKQIDEIAKQLNSYESCLHFTTDKLKKYHEKSINDKRNKINVSVNTNTRVTNDKEVQTIIIPTTNDNTTDSNTASMNTFWKRLETTDSVKTKTSSPKSNNVDVKPDIKTDICKISINDKIDPSFDHNYHIPV</sequence>
<accession>A0A177AWY4</accession>
<evidence type="ECO:0000313" key="3">
    <source>
        <dbReference type="Proteomes" id="UP000078046"/>
    </source>
</evidence>
<evidence type="ECO:0000313" key="2">
    <source>
        <dbReference type="EMBL" id="OAF65883.1"/>
    </source>
</evidence>